<name>A0A224Y4G5_9HEMI</name>
<dbReference type="EMBL" id="GFTR01001067">
    <property type="protein sequence ID" value="JAW15359.1"/>
    <property type="molecule type" value="Transcribed_RNA"/>
</dbReference>
<dbReference type="AlphaFoldDB" id="A0A224Y4G5"/>
<accession>A0A224Y4G5</accession>
<evidence type="ECO:0000313" key="1">
    <source>
        <dbReference type="EMBL" id="JAW15359.1"/>
    </source>
</evidence>
<sequence length="85" mass="9353">MILSPWPLLCFSTSMCAPVADLMALILLPPLPITLLIAFKGTETFLDLKGELRYFLTTSFQPSSLFPACLGLVEFPLLLFDITSS</sequence>
<proteinExistence type="predicted"/>
<protein>
    <submittedName>
        <fullName evidence="1">Uncharacterized protein</fullName>
    </submittedName>
</protein>
<organism evidence="1">
    <name type="scientific">Panstrongylus lignarius</name>
    <dbReference type="NCBI Taxonomy" id="156445"/>
    <lineage>
        <taxon>Eukaryota</taxon>
        <taxon>Metazoa</taxon>
        <taxon>Ecdysozoa</taxon>
        <taxon>Arthropoda</taxon>
        <taxon>Hexapoda</taxon>
        <taxon>Insecta</taxon>
        <taxon>Pterygota</taxon>
        <taxon>Neoptera</taxon>
        <taxon>Paraneoptera</taxon>
        <taxon>Hemiptera</taxon>
        <taxon>Heteroptera</taxon>
        <taxon>Panheteroptera</taxon>
        <taxon>Cimicomorpha</taxon>
        <taxon>Reduviidae</taxon>
        <taxon>Triatominae</taxon>
        <taxon>Panstrongylus</taxon>
    </lineage>
</organism>
<reference evidence="1" key="1">
    <citation type="journal article" date="2018" name="PLoS Negl. Trop. Dis.">
        <title>An insight into the salivary gland and fat body transcriptome of Panstrongylus lignarius (Hemiptera: Heteroptera), the main vector of Chagas disease in Peru.</title>
        <authorList>
            <person name="Nevoa J.C."/>
            <person name="Mendes M.T."/>
            <person name="da Silva M.V."/>
            <person name="Soares S.C."/>
            <person name="Oliveira C.J.F."/>
            <person name="Ribeiro J.M.C."/>
        </authorList>
    </citation>
    <scope>NUCLEOTIDE SEQUENCE</scope>
</reference>